<feature type="domain" description="HYR" evidence="3">
    <location>
        <begin position="1"/>
        <end position="67"/>
    </location>
</feature>
<evidence type="ECO:0000313" key="5">
    <source>
        <dbReference type="Proteomes" id="UP001152320"/>
    </source>
</evidence>
<evidence type="ECO:0000256" key="2">
    <source>
        <dbReference type="SAM" id="MobiDB-lite"/>
    </source>
</evidence>
<dbReference type="InterPro" id="IPR003410">
    <property type="entry name" value="HYR_dom"/>
</dbReference>
<dbReference type="EMBL" id="JAIZAY010000022">
    <property type="protein sequence ID" value="KAJ8021159.1"/>
    <property type="molecule type" value="Genomic_DNA"/>
</dbReference>
<name>A0A9Q0YFT6_HOLLE</name>
<evidence type="ECO:0000313" key="4">
    <source>
        <dbReference type="EMBL" id="KAJ8021159.1"/>
    </source>
</evidence>
<feature type="domain" description="HYR" evidence="3">
    <location>
        <begin position="406"/>
        <end position="490"/>
    </location>
</feature>
<feature type="domain" description="HYR" evidence="3">
    <location>
        <begin position="69"/>
        <end position="150"/>
    </location>
</feature>
<evidence type="ECO:0000256" key="1">
    <source>
        <dbReference type="ARBA" id="ARBA00022737"/>
    </source>
</evidence>
<dbReference type="PROSITE" id="PS50825">
    <property type="entry name" value="HYR"/>
    <property type="match status" value="7"/>
</dbReference>
<proteinExistence type="predicted"/>
<dbReference type="OrthoDB" id="10622317at2759"/>
<protein>
    <submittedName>
        <fullName evidence="4">Hyalin</fullName>
    </submittedName>
</protein>
<comment type="caution">
    <text evidence="4">The sequence shown here is derived from an EMBL/GenBank/DDBJ whole genome shotgun (WGS) entry which is preliminary data.</text>
</comment>
<accession>A0A9Q0YFT6</accession>
<keyword evidence="1" id="KW-0677">Repeat</keyword>
<dbReference type="PANTHER" id="PTHR24273">
    <property type="entry name" value="FI04643P-RELATED"/>
    <property type="match status" value="1"/>
</dbReference>
<evidence type="ECO:0000259" key="3">
    <source>
        <dbReference type="PROSITE" id="PS50825"/>
    </source>
</evidence>
<reference evidence="4" key="1">
    <citation type="submission" date="2021-10" db="EMBL/GenBank/DDBJ databases">
        <title>Tropical sea cucumber genome reveals ecological adaptation and Cuvierian tubules defense mechanism.</title>
        <authorList>
            <person name="Chen T."/>
        </authorList>
    </citation>
    <scope>NUCLEOTIDE SEQUENCE</scope>
    <source>
        <strain evidence="4">Nanhai2018</strain>
        <tissue evidence="4">Muscle</tissue>
    </source>
</reference>
<dbReference type="PANTHER" id="PTHR24273:SF32">
    <property type="entry name" value="HYALIN"/>
    <property type="match status" value="1"/>
</dbReference>
<sequence>MGESTQSVTWTEPTVDTSNGQPNANITRNRIPGSEFVIGSTYVLYNFTSVQDPRIQTECAFYIIVSRFQDTQAPVVTCPRNMVVVGDLNSPTTTVTWDPEPPTDNVGVSSFSFFPPSGSSFGIGITSVLFTATDTSGNKADCSFSVTVVENTDTNGPIFRNCPADFNVLVPNDRSFAIVNWSPPTVFDESSTTVTSSHTPPVQLAVGQSHTVVYTAEDAASLTANCTFIISVGYDLDPPVMDCGAFSPITRYVREAERNTPISISWNEPSPLATDNSGQVSVVRTNAPGSLFLPGIIETVRYTATDGAGLTDDCSFMVSVVVDPAPRFQNCTDYRHATDMDSNTASFILLNPLATDVDPENPSAGPVVNAPTNIPTQFPIGTTTLRWTATDSRGSVTECVINVIVSDGQAPDILSCPGNFEVFVENSTFRSALVTWPEPQIQENSGQTVDLRSTISPGSLLGPGNYTVRYTARDGFNNEASCSFHVTVRDLPGDTTRPELQGCPTNIFAVALQDLDYNDQITWVPPTATDNEDTNVDLIASHNPLQRFFIGETTVTYTAIDDRNNRQACSFQVIVQDDQDPVFSECPDNVFQYVNPDTVTTLIKLDDVLVTDNSGSVQRDQNFQSREVVDNSPVTINLVASDPSGNQASCLVVVTIERTTGNGLQLIISCLGSQPNLWKVWCS</sequence>
<gene>
    <name evidence="4" type="ORF">HOLleu_40949</name>
</gene>
<dbReference type="Pfam" id="PF02494">
    <property type="entry name" value="HYR"/>
    <property type="match status" value="7"/>
</dbReference>
<feature type="domain" description="HYR" evidence="3">
    <location>
        <begin position="493"/>
        <end position="577"/>
    </location>
</feature>
<feature type="domain" description="HYR" evidence="3">
    <location>
        <begin position="578"/>
        <end position="658"/>
    </location>
</feature>
<feature type="region of interest" description="Disordered" evidence="2">
    <location>
        <begin position="1"/>
        <end position="25"/>
    </location>
</feature>
<feature type="domain" description="HYR" evidence="3">
    <location>
        <begin position="152"/>
        <end position="234"/>
    </location>
</feature>
<dbReference type="AlphaFoldDB" id="A0A9Q0YFT6"/>
<dbReference type="Proteomes" id="UP001152320">
    <property type="component" value="Chromosome 22"/>
</dbReference>
<feature type="domain" description="HYR" evidence="3">
    <location>
        <begin position="236"/>
        <end position="322"/>
    </location>
</feature>
<organism evidence="4 5">
    <name type="scientific">Holothuria leucospilota</name>
    <name type="common">Black long sea cucumber</name>
    <name type="synonym">Mertensiothuria leucospilota</name>
    <dbReference type="NCBI Taxonomy" id="206669"/>
    <lineage>
        <taxon>Eukaryota</taxon>
        <taxon>Metazoa</taxon>
        <taxon>Echinodermata</taxon>
        <taxon>Eleutherozoa</taxon>
        <taxon>Echinozoa</taxon>
        <taxon>Holothuroidea</taxon>
        <taxon>Aspidochirotacea</taxon>
        <taxon>Aspidochirotida</taxon>
        <taxon>Holothuriidae</taxon>
        <taxon>Holothuria</taxon>
    </lineage>
</organism>
<keyword evidence="5" id="KW-1185">Reference proteome</keyword>